<dbReference type="PANTHER" id="PTHR48081:SF13">
    <property type="entry name" value="ALPHA_BETA HYDROLASE"/>
    <property type="match status" value="1"/>
</dbReference>
<name>A0A1D7QCG8_9SPHI</name>
<dbReference type="OrthoDB" id="9777975at2"/>
<proteinExistence type="predicted"/>
<sequence>MKKSILAVFTLFIILSGCSSTKQVTSSSTEKKLKNVAYGKHPRNVMDVYLPAGRSKQTPLVLLIHGGAWVKAGKEDAQEYADSLFNNHIAVVSINYRYASTDSVHYLQMMEDVDNALNYCIANAQDWNIRKDNFSLTGGSSGAHVALLYSYTTNKKIKAIVDLCGPTNLADTTVLNYSAKVGLLGVIEMMTGKKYIRGQALDPAYANSSPITHIKNIPTLIIHGTTDPVVHFSQSQQLSDQLKAKNVIHKLLPIPGAGHDLNTKKDPATRTLVYHEAINWISKYGK</sequence>
<feature type="domain" description="BD-FAE-like" evidence="3">
    <location>
        <begin position="46"/>
        <end position="242"/>
    </location>
</feature>
<keyword evidence="5" id="KW-1185">Reference proteome</keyword>
<feature type="signal peptide" evidence="2">
    <location>
        <begin position="1"/>
        <end position="21"/>
    </location>
</feature>
<keyword evidence="2" id="KW-0732">Signal</keyword>
<dbReference type="EMBL" id="CP017141">
    <property type="protein sequence ID" value="AOM76393.1"/>
    <property type="molecule type" value="Genomic_DNA"/>
</dbReference>
<feature type="chain" id="PRO_5009098339" description="BD-FAE-like domain-containing protein" evidence="2">
    <location>
        <begin position="22"/>
        <end position="286"/>
    </location>
</feature>
<gene>
    <name evidence="4" type="ORF">BFS30_04025</name>
</gene>
<dbReference type="InterPro" id="IPR049492">
    <property type="entry name" value="BD-FAE-like_dom"/>
</dbReference>
<dbReference type="Pfam" id="PF20434">
    <property type="entry name" value="BD-FAE"/>
    <property type="match status" value="1"/>
</dbReference>
<protein>
    <recommendedName>
        <fullName evidence="3">BD-FAE-like domain-containing protein</fullName>
    </recommendedName>
</protein>
<dbReference type="Proteomes" id="UP000094313">
    <property type="component" value="Chromosome"/>
</dbReference>
<keyword evidence="1" id="KW-0378">Hydrolase</keyword>
<evidence type="ECO:0000313" key="4">
    <source>
        <dbReference type="EMBL" id="AOM76393.1"/>
    </source>
</evidence>
<dbReference type="InterPro" id="IPR029058">
    <property type="entry name" value="AB_hydrolase_fold"/>
</dbReference>
<evidence type="ECO:0000256" key="1">
    <source>
        <dbReference type="ARBA" id="ARBA00022801"/>
    </source>
</evidence>
<evidence type="ECO:0000313" key="5">
    <source>
        <dbReference type="Proteomes" id="UP000094313"/>
    </source>
</evidence>
<dbReference type="GO" id="GO:0016787">
    <property type="term" value="F:hydrolase activity"/>
    <property type="evidence" value="ECO:0007669"/>
    <property type="project" value="UniProtKB-KW"/>
</dbReference>
<organism evidence="4 5">
    <name type="scientific">Pedobacter steynii</name>
    <dbReference type="NCBI Taxonomy" id="430522"/>
    <lineage>
        <taxon>Bacteria</taxon>
        <taxon>Pseudomonadati</taxon>
        <taxon>Bacteroidota</taxon>
        <taxon>Sphingobacteriia</taxon>
        <taxon>Sphingobacteriales</taxon>
        <taxon>Sphingobacteriaceae</taxon>
        <taxon>Pedobacter</taxon>
    </lineage>
</organism>
<dbReference type="PROSITE" id="PS51257">
    <property type="entry name" value="PROKAR_LIPOPROTEIN"/>
    <property type="match status" value="1"/>
</dbReference>
<dbReference type="Gene3D" id="3.40.50.1820">
    <property type="entry name" value="alpha/beta hydrolase"/>
    <property type="match status" value="1"/>
</dbReference>
<accession>A0A1D7QCG8</accession>
<dbReference type="RefSeq" id="WP_069378089.1">
    <property type="nucleotide sequence ID" value="NZ_CP017141.1"/>
</dbReference>
<evidence type="ECO:0000259" key="3">
    <source>
        <dbReference type="Pfam" id="PF20434"/>
    </source>
</evidence>
<dbReference type="InterPro" id="IPR050300">
    <property type="entry name" value="GDXG_lipolytic_enzyme"/>
</dbReference>
<dbReference type="PANTHER" id="PTHR48081">
    <property type="entry name" value="AB HYDROLASE SUPERFAMILY PROTEIN C4A8.06C"/>
    <property type="match status" value="1"/>
</dbReference>
<dbReference type="SUPFAM" id="SSF53474">
    <property type="entry name" value="alpha/beta-Hydrolases"/>
    <property type="match status" value="1"/>
</dbReference>
<dbReference type="AlphaFoldDB" id="A0A1D7QCG8"/>
<reference evidence="4 5" key="1">
    <citation type="submission" date="2016-08" db="EMBL/GenBank/DDBJ databases">
        <authorList>
            <person name="Seilhamer J.J."/>
        </authorList>
    </citation>
    <scope>NUCLEOTIDE SEQUENCE [LARGE SCALE GENOMIC DNA]</scope>
    <source>
        <strain evidence="4 5">DX4</strain>
    </source>
</reference>
<dbReference type="KEGG" id="psty:BFS30_04025"/>
<evidence type="ECO:0000256" key="2">
    <source>
        <dbReference type="SAM" id="SignalP"/>
    </source>
</evidence>